<evidence type="ECO:0000256" key="3">
    <source>
        <dbReference type="SAM" id="SignalP"/>
    </source>
</evidence>
<dbReference type="Pfam" id="PF13750">
    <property type="entry name" value="Big_3_3"/>
    <property type="match status" value="1"/>
</dbReference>
<evidence type="ECO:0000313" key="8">
    <source>
        <dbReference type="Proteomes" id="UP000231343"/>
    </source>
</evidence>
<dbReference type="Pfam" id="PF07602">
    <property type="entry name" value="DUF1565"/>
    <property type="match status" value="2"/>
</dbReference>
<organism evidence="7 8">
    <name type="scientific">Candidatus Saganbacteria bacterium CG08_land_8_20_14_0_20_45_16</name>
    <dbReference type="NCBI Taxonomy" id="2014293"/>
    <lineage>
        <taxon>Bacteria</taxon>
        <taxon>Bacillati</taxon>
        <taxon>Saganbacteria</taxon>
    </lineage>
</organism>
<dbReference type="Pfam" id="PF13205">
    <property type="entry name" value="Big_5"/>
    <property type="match status" value="1"/>
</dbReference>
<comment type="caution">
    <text evidence="7">The sequence shown here is derived from an EMBL/GenBank/DDBJ whole genome shotgun (WGS) entry which is preliminary data.</text>
</comment>
<evidence type="ECO:0000256" key="1">
    <source>
        <dbReference type="ARBA" id="ARBA00022729"/>
    </source>
</evidence>
<evidence type="ECO:0000259" key="5">
    <source>
        <dbReference type="Pfam" id="PF13205"/>
    </source>
</evidence>
<dbReference type="InterPro" id="IPR032812">
    <property type="entry name" value="SbsA_Ig"/>
</dbReference>
<dbReference type="Pfam" id="PF17957">
    <property type="entry name" value="Big_7"/>
    <property type="match status" value="1"/>
</dbReference>
<dbReference type="SUPFAM" id="SSF51126">
    <property type="entry name" value="Pectin lyase-like"/>
    <property type="match status" value="2"/>
</dbReference>
<dbReference type="Gene3D" id="2.60.40.10">
    <property type="entry name" value="Immunoglobulins"/>
    <property type="match status" value="6"/>
</dbReference>
<dbReference type="InterPro" id="IPR013783">
    <property type="entry name" value="Ig-like_fold"/>
</dbReference>
<reference evidence="7 8" key="1">
    <citation type="submission" date="2017-09" db="EMBL/GenBank/DDBJ databases">
        <title>Depth-based differentiation of microbial function through sediment-hosted aquifers and enrichment of novel symbionts in the deep terrestrial subsurface.</title>
        <authorList>
            <person name="Probst A.J."/>
            <person name="Ladd B."/>
            <person name="Jarett J.K."/>
            <person name="Geller-Mcgrath D.E."/>
            <person name="Sieber C.M."/>
            <person name="Emerson J.B."/>
            <person name="Anantharaman K."/>
            <person name="Thomas B.C."/>
            <person name="Malmstrom R."/>
            <person name="Stieglmeier M."/>
            <person name="Klingl A."/>
            <person name="Woyke T."/>
            <person name="Ryan C.M."/>
            <person name="Banfield J.F."/>
        </authorList>
    </citation>
    <scope>NUCLEOTIDE SEQUENCE [LARGE SCALE GENOMIC DNA]</scope>
    <source>
        <strain evidence="7">CG08_land_8_20_14_0_20_45_16</strain>
    </source>
</reference>
<feature type="compositionally biased region" description="Polar residues" evidence="2">
    <location>
        <begin position="1309"/>
        <end position="1328"/>
    </location>
</feature>
<evidence type="ECO:0000256" key="2">
    <source>
        <dbReference type="SAM" id="MobiDB-lite"/>
    </source>
</evidence>
<keyword evidence="1 3" id="KW-0732">Signal</keyword>
<dbReference type="InterPro" id="IPR006626">
    <property type="entry name" value="PbH1"/>
</dbReference>
<evidence type="ECO:0008006" key="9">
    <source>
        <dbReference type="Google" id="ProtNLM"/>
    </source>
</evidence>
<feature type="region of interest" description="Disordered" evidence="2">
    <location>
        <begin position="1309"/>
        <end position="1337"/>
    </location>
</feature>
<name>A0A2H0XXV8_UNCSA</name>
<dbReference type="InterPro" id="IPR022038">
    <property type="entry name" value="Ig-like_bact"/>
</dbReference>
<dbReference type="InterPro" id="IPR012334">
    <property type="entry name" value="Pectin_lyas_fold"/>
</dbReference>
<dbReference type="Gene3D" id="2.160.20.10">
    <property type="entry name" value="Single-stranded right-handed beta-helix, Pectin lyase-like"/>
    <property type="match status" value="2"/>
</dbReference>
<dbReference type="Gene3D" id="2.60.40.3710">
    <property type="match status" value="1"/>
</dbReference>
<proteinExistence type="predicted"/>
<feature type="signal peptide" evidence="3">
    <location>
        <begin position="1"/>
        <end position="24"/>
    </location>
</feature>
<dbReference type="SMART" id="SM00710">
    <property type="entry name" value="PbH1"/>
    <property type="match status" value="6"/>
</dbReference>
<sequence length="2105" mass="220098">MRKIILATFLVLASLVFFISPSFAAASVYYVDAGSGSDSNDGSSGSPWKTITHASLLSVSGDTVNVASGTYNTDNGEIFPINVNGAYFVATLQYGPVVIEDSGATRVFNMSTGAKLDGFYVKGVAGNEIIGVAANSVQVLNCYVSAEGYSYGIYCDRSPHPSGLTIEANIIERQTYNSGTFGVHLEGLYGAYNVTQNEISNFGTGIYDSQCANSWTGIIDRNTIIKCLYGIYFYYSNHTIANVTNNIICSNPQLNGQLTGLYRSGSVGVYKSGGGLTVNSSYNCSWNNQADWSGVTQGTGDISIYPGFTTPEANSYNLQLSNSGWTNPCINTASDGGNRGCFASQEAGVPYCTESYVSGTGDDTNLGTEVSPWRNITYALTRTIRTVNVLAGTYSAGGGLETSFPIYLANRYIKGVSRDTVTVNAGAANAFYLYANASLEGVMVRGTSGTTVISILAAGTYLKNNYVSAEGYTNGIYFDWGAHVSSVTLEGNLIERQTYSASTYGVYMQGMYGPYNIIQNEVSNFGTGIFDNQSSQSWTGIIDRNTIIKCLYGIYFYYCNTYTPIVKNNIVCSEPRSGQSPINGSCGIYRYNGNLTVNSSYNDSWNNLSNWSGVSLGTGDITVDPSFVNASAYDYHLSPGSPCIATGTPAGTDMGAYDYVDSTPPVVVLGAPDGGETLMGGDSTNITWSASDDTAVTSVNLRYSTDSGASWVEIATGEDNDGTYSWNPIPSLDITTARVSVEALDAIGNIGTDMSDADFTIDSTGPQITNVTSSLDDGMYGLGNLIPITITFDEATIVNTDGGTPYIDLDTGGIAEYASGSGGTDLIFNYTVGAGEESPELAYMSLSIELNSGTIKDAAGNNADVTLLVEGDPGSLTDNKNLEIDGIVPEIMSGAMSADNTYVTVNFDNSVFSANDGTGVLDASDFAIHFEPGSGTATDATIAGIADVDNNPLGEGPTQVRVNLSVTGTIKGGDGNETVEITPADSAIYDFAGNVADVSTTTMPLTFYDLIAPTVTTVSATTANGAYNEGDTINITVTFDDNVTVSTKNGTPTLLLETGDTDRTATYTEGSDTDTLTFDYTVQAEDTSSDLDYVSNGSLALNEGTITDGSSNNANLTLPEPGAAGSLGDNKAIVIDTTAPTAPEISSPSESERVGDNTPTIAWTAGTDIGGSGILSNEVTVDTGVTTLGAVTEYTAEALVDGLHTVEVRAMDVAGNWGSKSTATSFTVDTAAPGVSSLTSPADESLTPDNTPTLSWGSVDGAITYEARVDSEIVATTESTNFTTGTLSDALHTWEVRAIDIAGNPSDWSSSRTLTVDTTNPSAPSLTSPPDEATTGDNTPLLTWDAATDTNGIASYEITVDTTVTTQDATTSFTTGTLSDSLHTWEARAKDNAGNWGVSSGTRIFTIDTTAPNVPSLILPTNGSSTRDNTPTLSWGSVADAVTYEARVDGVIVATTEGTDFTTNALSDDLHTWEARCRDLLSNTCAWSSSWTFTVDTAGPAGTGLILKDRTSNNTTYTNERTVSVEASGIVGSPTQMMLSESFSFTGGSWVSFANPTTYALAVGADGARTVYYKTQDAVFNVSSTLNDSIILDTTGPSAPNLGTPTNNNYTNNTTPSFTWEAASDTLSGVASYEITVNSVTQVATLSGLSYTVAALSEGLHTWKVRTRDNMENWGTDSTTFNVTIDASAPTVTLISPEGDELIAGNGPSYTISWSASDTYGLATNPISLYLTTDTGSSWSEIASGLANSGSYGWVVPEVDSTRCQVRVAAIDLAGNIATTESGRFDIDSSAPSVSSFETTVSVSGSAITFTFSEAVDRDSVEAAFSIVPSVTGSFTWSAGDTRMTFTPTTEFVAGTMYSVTISRDARDLAGNRLDTVDNRSFVIGSVSADSVPPTITIRNEIGETVSTGDAISQDPIFVISFTDSTSIAASSIRITLDTTLLSYIASSGATATAMTGYASTIDLASGLHNLTVQVADTLGNTRTKEVTGLRVAGEADPPEATRITVMHSLPGAAGAAASATQGGIVAYNLNKDANITLYMYGLGGEMVTTRKFSSGTSGAKAGYNQLSISGVSDLSGAALANGIYVFKIVSDGRVVGKGKFVVYH</sequence>
<dbReference type="Proteomes" id="UP000231343">
    <property type="component" value="Unassembled WGS sequence"/>
</dbReference>
<evidence type="ECO:0000259" key="6">
    <source>
        <dbReference type="Pfam" id="PF13750"/>
    </source>
</evidence>
<feature type="domain" description="SbsA Ig-like" evidence="5">
    <location>
        <begin position="1797"/>
        <end position="1876"/>
    </location>
</feature>
<dbReference type="InterPro" id="IPR011459">
    <property type="entry name" value="DUF1565"/>
</dbReference>
<dbReference type="InterPro" id="IPR011050">
    <property type="entry name" value="Pectin_lyase_fold/virulence"/>
</dbReference>
<protein>
    <recommendedName>
        <fullName evidence="9">Fibronectin type-III domain-containing protein</fullName>
    </recommendedName>
</protein>
<evidence type="ECO:0000313" key="7">
    <source>
        <dbReference type="EMBL" id="PIS29774.1"/>
    </source>
</evidence>
<feature type="domain" description="DUF1565" evidence="4">
    <location>
        <begin position="35"/>
        <end position="251"/>
    </location>
</feature>
<dbReference type="EMBL" id="PEYM01000072">
    <property type="protein sequence ID" value="PIS29774.1"/>
    <property type="molecule type" value="Genomic_DNA"/>
</dbReference>
<gene>
    <name evidence="7" type="ORF">COT42_04395</name>
</gene>
<feature type="domain" description="DUF1565" evidence="4">
    <location>
        <begin position="360"/>
        <end position="555"/>
    </location>
</feature>
<feature type="chain" id="PRO_5013641611" description="Fibronectin type-III domain-containing protein" evidence="3">
    <location>
        <begin position="25"/>
        <end position="2105"/>
    </location>
</feature>
<evidence type="ECO:0000259" key="4">
    <source>
        <dbReference type="Pfam" id="PF07602"/>
    </source>
</evidence>
<accession>A0A2H0XXV8</accession>
<feature type="domain" description="Ig-like" evidence="6">
    <location>
        <begin position="1650"/>
        <end position="1697"/>
    </location>
</feature>